<sequence>MDSIGRKSADSPSWRNTDFSSSTITTTSASTGDELENPFIFPDDHPHANPTIVSTRSYNQLLDDLSIIDNIYDNYDSDVEQYDKQVLEIARNVAQKYRTAQHLYQREKQYIHNLQSLREGFAAQLRRWCDQAPNANILSRNKISEKDFEMFCDYLALVINTHRSFLRKLGDRLQMWGPTQLVSDIFTNLYDGLLSYEPFLKHYSNFIVTLDTLCKSTRFPKFIEQYASENNRSVQDVFFQLRIPISQVLTYSNAVAQMTQYTEPSHPDHYALSRLARTFQTRETIKWQPLVTDIQNHLRAFEAFRFIQGCPAVVTATRRLLLVSEMVKIDLADPASVADVRTYFLYNDMLIVCKKHKDKKEGDRLVYKSSIELKNANVRLLPSQIAARIVDARKPSTVDSLFSRKHSETHLPTAAYGFDIWMSELCQEAILDLSHDPTMRFNAQLRRRHAVRTRSLAEQNLWVSTLLKVIRSL</sequence>
<evidence type="ECO:0000313" key="3">
    <source>
        <dbReference type="EMBL" id="KAF7728308.1"/>
    </source>
</evidence>
<dbReference type="EMBL" id="JABAYA010000039">
    <property type="protein sequence ID" value="KAF7728308.1"/>
    <property type="molecule type" value="Genomic_DNA"/>
</dbReference>
<evidence type="ECO:0000256" key="1">
    <source>
        <dbReference type="SAM" id="MobiDB-lite"/>
    </source>
</evidence>
<evidence type="ECO:0000259" key="2">
    <source>
        <dbReference type="PROSITE" id="PS50010"/>
    </source>
</evidence>
<protein>
    <submittedName>
        <fullName evidence="3">Epithelial cell transforming sequence 2 oncoprotein-like</fullName>
    </submittedName>
</protein>
<dbReference type="AlphaFoldDB" id="A0A8H7BQS9"/>
<name>A0A8H7BQS9_9FUNG</name>
<dbReference type="Pfam" id="PF22697">
    <property type="entry name" value="SOS1_NGEF_PH"/>
    <property type="match status" value="1"/>
</dbReference>
<reference evidence="3" key="1">
    <citation type="submission" date="2020-01" db="EMBL/GenBank/DDBJ databases">
        <title>Genome Sequencing of Three Apophysomyces-Like Fungal Strains Confirms a Novel Fungal Genus in the Mucoromycota with divergent Burkholderia-like Endosymbiotic Bacteria.</title>
        <authorList>
            <person name="Stajich J.E."/>
            <person name="Macias A.M."/>
            <person name="Carter-House D."/>
            <person name="Lovett B."/>
            <person name="Kasson L.R."/>
            <person name="Berry K."/>
            <person name="Grigoriev I."/>
            <person name="Chang Y."/>
            <person name="Spatafora J."/>
            <person name="Kasson M.T."/>
        </authorList>
    </citation>
    <scope>NUCLEOTIDE SEQUENCE</scope>
    <source>
        <strain evidence="3">NRRL A-21654</strain>
    </source>
</reference>
<dbReference type="InterPro" id="IPR000219">
    <property type="entry name" value="DH_dom"/>
</dbReference>
<feature type="compositionally biased region" description="Low complexity" evidence="1">
    <location>
        <begin position="20"/>
        <end position="31"/>
    </location>
</feature>
<dbReference type="SUPFAM" id="SSF50729">
    <property type="entry name" value="PH domain-like"/>
    <property type="match status" value="1"/>
</dbReference>
<dbReference type="PANTHER" id="PTHR12673:SF159">
    <property type="entry name" value="LD03170P"/>
    <property type="match status" value="1"/>
</dbReference>
<dbReference type="Gene3D" id="1.20.900.10">
    <property type="entry name" value="Dbl homology (DH) domain"/>
    <property type="match status" value="1"/>
</dbReference>
<feature type="domain" description="DH" evidence="2">
    <location>
        <begin position="95"/>
        <end position="274"/>
    </location>
</feature>
<dbReference type="SMART" id="SM00325">
    <property type="entry name" value="RhoGEF"/>
    <property type="match status" value="1"/>
</dbReference>
<dbReference type="InterPro" id="IPR055251">
    <property type="entry name" value="SOS1_NGEF_PH"/>
</dbReference>
<dbReference type="InterPro" id="IPR011993">
    <property type="entry name" value="PH-like_dom_sf"/>
</dbReference>
<keyword evidence="4" id="KW-1185">Reference proteome</keyword>
<evidence type="ECO:0000313" key="4">
    <source>
        <dbReference type="Proteomes" id="UP000605846"/>
    </source>
</evidence>
<comment type="caution">
    <text evidence="3">The sequence shown here is derived from an EMBL/GenBank/DDBJ whole genome shotgun (WGS) entry which is preliminary data.</text>
</comment>
<gene>
    <name evidence="3" type="primary">ECT2L_2</name>
    <name evidence="3" type="ORF">EC973_006249</name>
</gene>
<dbReference type="InterPro" id="IPR051092">
    <property type="entry name" value="FYVE_RhoGEF_PH"/>
</dbReference>
<dbReference type="Pfam" id="PF00621">
    <property type="entry name" value="RhoGEF"/>
    <property type="match status" value="1"/>
</dbReference>
<dbReference type="Gene3D" id="2.30.29.30">
    <property type="entry name" value="Pleckstrin-homology domain (PH domain)/Phosphotyrosine-binding domain (PTB)"/>
    <property type="match status" value="1"/>
</dbReference>
<feature type="region of interest" description="Disordered" evidence="1">
    <location>
        <begin position="1"/>
        <end position="46"/>
    </location>
</feature>
<proteinExistence type="predicted"/>
<dbReference type="GO" id="GO:0005085">
    <property type="term" value="F:guanyl-nucleotide exchange factor activity"/>
    <property type="evidence" value="ECO:0007669"/>
    <property type="project" value="InterPro"/>
</dbReference>
<dbReference type="SUPFAM" id="SSF48065">
    <property type="entry name" value="DBL homology domain (DH-domain)"/>
    <property type="match status" value="1"/>
</dbReference>
<dbReference type="PANTHER" id="PTHR12673">
    <property type="entry name" value="FACIOGENITAL DYSPLASIA PROTEIN"/>
    <property type="match status" value="1"/>
</dbReference>
<dbReference type="OrthoDB" id="660555at2759"/>
<dbReference type="PROSITE" id="PS50010">
    <property type="entry name" value="DH_2"/>
    <property type="match status" value="1"/>
</dbReference>
<dbReference type="Proteomes" id="UP000605846">
    <property type="component" value="Unassembled WGS sequence"/>
</dbReference>
<accession>A0A8H7BQS9</accession>
<dbReference type="InterPro" id="IPR035899">
    <property type="entry name" value="DBL_dom_sf"/>
</dbReference>
<organism evidence="3 4">
    <name type="scientific">Apophysomyces ossiformis</name>
    <dbReference type="NCBI Taxonomy" id="679940"/>
    <lineage>
        <taxon>Eukaryota</taxon>
        <taxon>Fungi</taxon>
        <taxon>Fungi incertae sedis</taxon>
        <taxon>Mucoromycota</taxon>
        <taxon>Mucoromycotina</taxon>
        <taxon>Mucoromycetes</taxon>
        <taxon>Mucorales</taxon>
        <taxon>Mucorineae</taxon>
        <taxon>Mucoraceae</taxon>
        <taxon>Apophysomyces</taxon>
    </lineage>
</organism>
<feature type="compositionally biased region" description="Polar residues" evidence="1">
    <location>
        <begin position="10"/>
        <end position="19"/>
    </location>
</feature>
<dbReference type="GO" id="GO:0005737">
    <property type="term" value="C:cytoplasm"/>
    <property type="evidence" value="ECO:0007669"/>
    <property type="project" value="TreeGrafter"/>
</dbReference>